<dbReference type="AlphaFoldDB" id="A0AAW0FL91"/>
<organism evidence="2 3">
    <name type="scientific">Cerrena zonata</name>
    <dbReference type="NCBI Taxonomy" id="2478898"/>
    <lineage>
        <taxon>Eukaryota</taxon>
        <taxon>Fungi</taxon>
        <taxon>Dikarya</taxon>
        <taxon>Basidiomycota</taxon>
        <taxon>Agaricomycotina</taxon>
        <taxon>Agaricomycetes</taxon>
        <taxon>Polyporales</taxon>
        <taxon>Cerrenaceae</taxon>
        <taxon>Cerrena</taxon>
    </lineage>
</organism>
<keyword evidence="3" id="KW-1185">Reference proteome</keyword>
<sequence length="105" mass="12144">MSSNLLDPTLLQALRDLQSSKYMNFAASTMWIYDFLLGISDEVRIFSSRSLKLPDVIYICSRILVFCHVFVGAASESKWRLLELLEIPANRKPQSFQRIRVFLDV</sequence>
<protein>
    <recommendedName>
        <fullName evidence="1">DUF6533 domain-containing protein</fullName>
    </recommendedName>
</protein>
<dbReference type="EMBL" id="JASBNA010000038">
    <property type="protein sequence ID" value="KAK7681928.1"/>
    <property type="molecule type" value="Genomic_DNA"/>
</dbReference>
<proteinExistence type="predicted"/>
<feature type="domain" description="DUF6533" evidence="1">
    <location>
        <begin position="22"/>
        <end position="66"/>
    </location>
</feature>
<dbReference type="Pfam" id="PF20151">
    <property type="entry name" value="DUF6533"/>
    <property type="match status" value="1"/>
</dbReference>
<accession>A0AAW0FL91</accession>
<reference evidence="2 3" key="1">
    <citation type="submission" date="2022-09" db="EMBL/GenBank/DDBJ databases">
        <authorList>
            <person name="Palmer J.M."/>
        </authorList>
    </citation>
    <scope>NUCLEOTIDE SEQUENCE [LARGE SCALE GENOMIC DNA]</scope>
    <source>
        <strain evidence="2 3">DSM 7382</strain>
    </source>
</reference>
<evidence type="ECO:0000313" key="2">
    <source>
        <dbReference type="EMBL" id="KAK7681928.1"/>
    </source>
</evidence>
<evidence type="ECO:0000313" key="3">
    <source>
        <dbReference type="Proteomes" id="UP001385951"/>
    </source>
</evidence>
<gene>
    <name evidence="2" type="ORF">QCA50_014890</name>
</gene>
<dbReference type="Proteomes" id="UP001385951">
    <property type="component" value="Unassembled WGS sequence"/>
</dbReference>
<comment type="caution">
    <text evidence="2">The sequence shown here is derived from an EMBL/GenBank/DDBJ whole genome shotgun (WGS) entry which is preliminary data.</text>
</comment>
<evidence type="ECO:0000259" key="1">
    <source>
        <dbReference type="Pfam" id="PF20151"/>
    </source>
</evidence>
<name>A0AAW0FL91_9APHY</name>
<dbReference type="InterPro" id="IPR045340">
    <property type="entry name" value="DUF6533"/>
</dbReference>